<accession>A0ABZ3C6K4</accession>
<organism evidence="3 4">
    <name type="scientific">Propioniciclava soli</name>
    <dbReference type="NCBI Taxonomy" id="2775081"/>
    <lineage>
        <taxon>Bacteria</taxon>
        <taxon>Bacillati</taxon>
        <taxon>Actinomycetota</taxon>
        <taxon>Actinomycetes</taxon>
        <taxon>Propionibacteriales</taxon>
        <taxon>Propionibacteriaceae</taxon>
        <taxon>Propioniciclava</taxon>
    </lineage>
</organism>
<dbReference type="RefSeq" id="WP_342372301.1">
    <property type="nucleotide sequence ID" value="NZ_CP115965.1"/>
</dbReference>
<feature type="region of interest" description="Disordered" evidence="1">
    <location>
        <begin position="471"/>
        <end position="508"/>
    </location>
</feature>
<evidence type="ECO:0000259" key="2">
    <source>
        <dbReference type="Pfam" id="PF02720"/>
    </source>
</evidence>
<sequence>MRSNLVSREAADNLAALDHAHQAQRSARVAELICLARACDLHAVDATVIVDGAERLVSLGGDGTPLVGEFLAAEVGALLGISPASAKRRLGRALNLRHRHPRLWELTMQDLVDPRDALVIVDACVDAGLSGAACAFVDRQCAIAAALQPLGRLLSQLPGWILAADPALARERAEQTARWRGVTVDPIVDGATGLHGRLDARDGIALDDALTQLAGQLPTAIDAGIRRAASLGMLARHALGQEPLPPVDESALLTVAPATPEGTLFSVDAAGQARTVPPAESPTTGSPAAADACGCGRAAFARLLGGTQPRPRALVVHLDAAALVDPASGVATVEGWGVVLAEQLGGLLSGSAVTVRPVLDPNTIGASDAYEVPERMRRWVEVRNPVDVFPWGTRRARSCQQDHTIPFVAGLPAGHGQTRPDNLGPLSSFTHRARTHGGWRLAQPVEGVFCWESPAGYQYLVTADGSTRVRRPPPPEHAWWHAEPPAWQTEPDPPEWHDPREDTLALTA</sequence>
<evidence type="ECO:0000256" key="1">
    <source>
        <dbReference type="SAM" id="MobiDB-lite"/>
    </source>
</evidence>
<name>A0ABZ3C6K4_9ACTN</name>
<evidence type="ECO:0000313" key="3">
    <source>
        <dbReference type="EMBL" id="WZW98176.1"/>
    </source>
</evidence>
<proteinExistence type="predicted"/>
<evidence type="ECO:0000313" key="4">
    <source>
        <dbReference type="Proteomes" id="UP001434337"/>
    </source>
</evidence>
<feature type="domain" description="DUF222" evidence="2">
    <location>
        <begin position="68"/>
        <end position="220"/>
    </location>
</feature>
<dbReference type="Pfam" id="PF02720">
    <property type="entry name" value="DUF222"/>
    <property type="match status" value="1"/>
</dbReference>
<reference evidence="3 4" key="1">
    <citation type="journal article" date="2023" name="Environ Microbiome">
        <title>A coral-associated actinobacterium mitigates coral bleaching under heat stress.</title>
        <authorList>
            <person name="Li J."/>
            <person name="Zou Y."/>
            <person name="Li Q."/>
            <person name="Zhang J."/>
            <person name="Bourne D.G."/>
            <person name="Lyu Y."/>
            <person name="Liu C."/>
            <person name="Zhang S."/>
        </authorList>
    </citation>
    <scope>NUCLEOTIDE SEQUENCE [LARGE SCALE GENOMIC DNA]</scope>
    <source>
        <strain evidence="3 4">SCSIO 13291</strain>
    </source>
</reference>
<feature type="compositionally biased region" description="Basic and acidic residues" evidence="1">
    <location>
        <begin position="494"/>
        <end position="508"/>
    </location>
</feature>
<gene>
    <name evidence="3" type="ORF">PCC79_14990</name>
</gene>
<dbReference type="EMBL" id="CP115965">
    <property type="protein sequence ID" value="WZW98176.1"/>
    <property type="molecule type" value="Genomic_DNA"/>
</dbReference>
<dbReference type="InterPro" id="IPR003870">
    <property type="entry name" value="DUF222"/>
</dbReference>
<keyword evidence="4" id="KW-1185">Reference proteome</keyword>
<dbReference type="Proteomes" id="UP001434337">
    <property type="component" value="Chromosome"/>
</dbReference>
<protein>
    <submittedName>
        <fullName evidence="3">DUF222 domain-containing protein</fullName>
    </submittedName>
</protein>